<proteinExistence type="predicted"/>
<organism evidence="2">
    <name type="scientific">viral metagenome</name>
    <dbReference type="NCBI Taxonomy" id="1070528"/>
    <lineage>
        <taxon>unclassified sequences</taxon>
        <taxon>metagenomes</taxon>
        <taxon>organismal metagenomes</taxon>
    </lineage>
</organism>
<protein>
    <submittedName>
        <fullName evidence="2">Uncharacterized protein</fullName>
    </submittedName>
</protein>
<keyword evidence="1" id="KW-0812">Transmembrane</keyword>
<name>A0A6C0IXE5_9ZZZZ</name>
<evidence type="ECO:0000313" key="2">
    <source>
        <dbReference type="EMBL" id="QHT97742.1"/>
    </source>
</evidence>
<dbReference type="EMBL" id="MN740283">
    <property type="protein sequence ID" value="QHT97742.1"/>
    <property type="molecule type" value="Genomic_DNA"/>
</dbReference>
<dbReference type="AlphaFoldDB" id="A0A6C0IXE5"/>
<sequence>MDWWVWLLIALGIALVVGLVIFLVIRATKKSVESVTVATTTTPAPGETLSN</sequence>
<evidence type="ECO:0000256" key="1">
    <source>
        <dbReference type="SAM" id="Phobius"/>
    </source>
</evidence>
<accession>A0A6C0IXE5</accession>
<keyword evidence="1" id="KW-0472">Membrane</keyword>
<reference evidence="2" key="1">
    <citation type="journal article" date="2020" name="Nature">
        <title>Giant virus diversity and host interactions through global metagenomics.</title>
        <authorList>
            <person name="Schulz F."/>
            <person name="Roux S."/>
            <person name="Paez-Espino D."/>
            <person name="Jungbluth S."/>
            <person name="Walsh D.A."/>
            <person name="Denef V.J."/>
            <person name="McMahon K.D."/>
            <person name="Konstantinidis K.T."/>
            <person name="Eloe-Fadrosh E.A."/>
            <person name="Kyrpides N.C."/>
            <person name="Woyke T."/>
        </authorList>
    </citation>
    <scope>NUCLEOTIDE SEQUENCE</scope>
    <source>
        <strain evidence="2">GVMAG-M-3300025572-1</strain>
    </source>
</reference>
<keyword evidence="1" id="KW-1133">Transmembrane helix</keyword>
<feature type="transmembrane region" description="Helical" evidence="1">
    <location>
        <begin position="6"/>
        <end position="25"/>
    </location>
</feature>